<name>A0AAW0F0J4_9TRYP</name>
<reference evidence="19 20" key="1">
    <citation type="journal article" date="2021" name="MBio">
        <title>A New Model Trypanosomatid, Novymonas esmeraldas: Genomic Perception of Its 'Candidatus Pandoraea novymonadis' Endosymbiont.</title>
        <authorList>
            <person name="Zakharova A."/>
            <person name="Saura A."/>
            <person name="Butenko A."/>
            <person name="Podesvova L."/>
            <person name="Warmusova S."/>
            <person name="Kostygov A.Y."/>
            <person name="Nenarokova A."/>
            <person name="Lukes J."/>
            <person name="Opperdoes F.R."/>
            <person name="Yurchenko V."/>
        </authorList>
    </citation>
    <scope>NUCLEOTIDE SEQUENCE [LARGE SCALE GENOMIC DNA]</scope>
    <source>
        <strain evidence="19 20">E262AT.01</strain>
    </source>
</reference>
<evidence type="ECO:0000313" key="19">
    <source>
        <dbReference type="EMBL" id="KAK7199251.1"/>
    </source>
</evidence>
<feature type="binding site" evidence="17">
    <location>
        <position position="229"/>
    </location>
    <ligand>
        <name>Zn(2+)</name>
        <dbReference type="ChEBI" id="CHEBI:29105"/>
        <note>catalytic</note>
    </ligand>
</feature>
<evidence type="ECO:0000256" key="17">
    <source>
        <dbReference type="PIRSR" id="PIRSR601577-2"/>
    </source>
</evidence>
<feature type="binding site" evidence="17">
    <location>
        <position position="233"/>
    </location>
    <ligand>
        <name>Zn(2+)</name>
        <dbReference type="ChEBI" id="CHEBI:29105"/>
        <note>catalytic</note>
    </ligand>
</feature>
<sequence>MRHVLLRAALVAVLVCAVVCISTALLAVGHADFEEHRCGFDEVHAQTMSARVSRVTYADEERSVVPASTAWQPIRIAVFTGDVADSSRYCTAAGQIRPNFRGENVVCGAEDILTSSKKQILMDLLIPLAVQLHTERLSVQRESGNIVVAPSIRRDVLCGQFNIPASHMTTGVANADFLLYVAAGPTSGNNIAWASTCQYFANGRPSVGVADLSPRYITPEPQKVRVVAHEILHALGFIFFNFQARSMVANVSNIRGKGTSPVINSTNVAAQAQAQYGCSAQTFMELEDAGESGTVYSHWKRRSAKDELMAGISGAGAYSALTIAAMEDMGYYRGNYSMAEPMMYGQSAGCSLTTDKCVVDGVSQFPEMFCSSSSTTMVCTSDRLGIGYCEMGPRSSALPPQFQYFANTSLGGYSVLMDYCPYMQSYTNGNCTYDTNAFRGSVFGVMSRCFDTPNGITEARGLTYSQYGICAEVQCGSSTYSVRVRGARTFTACTPGTSLSLNSLSSVFDLGRLSCPSYDSVCGIRVNATKFEEYFVPAGEENAAGAPARMAIALVVAAAAVALLLE</sequence>
<keyword evidence="20" id="KW-1185">Reference proteome</keyword>
<evidence type="ECO:0000256" key="1">
    <source>
        <dbReference type="ARBA" id="ARBA00001249"/>
    </source>
</evidence>
<dbReference type="Gene3D" id="2.30.34.10">
    <property type="entry name" value="Leishmanolysin domain 4"/>
    <property type="match status" value="1"/>
</dbReference>
<dbReference type="GO" id="GO:0016020">
    <property type="term" value="C:membrane"/>
    <property type="evidence" value="ECO:0007669"/>
    <property type="project" value="UniProtKB-SubCell"/>
</dbReference>
<evidence type="ECO:0000256" key="6">
    <source>
        <dbReference type="ARBA" id="ARBA00022723"/>
    </source>
</evidence>
<protein>
    <recommendedName>
        <fullName evidence="18">Leishmanolysin-like peptidase</fullName>
        <ecNumber evidence="18">3.4.24.-</ecNumber>
    </recommendedName>
</protein>
<evidence type="ECO:0000256" key="14">
    <source>
        <dbReference type="ARBA" id="ARBA00023157"/>
    </source>
</evidence>
<dbReference type="GO" id="GO:0006508">
    <property type="term" value="P:proteolysis"/>
    <property type="evidence" value="ECO:0007669"/>
    <property type="project" value="UniProtKB-KW"/>
</dbReference>
<feature type="active site" evidence="16">
    <location>
        <position position="230"/>
    </location>
</feature>
<keyword evidence="10" id="KW-0130">Cell adhesion</keyword>
<keyword evidence="7 18" id="KW-0732">Signal</keyword>
<keyword evidence="8 18" id="KW-0378">Hydrolase</keyword>
<evidence type="ECO:0000313" key="20">
    <source>
        <dbReference type="Proteomes" id="UP001430356"/>
    </source>
</evidence>
<dbReference type="FunFam" id="3.90.132.10:FF:000001">
    <property type="entry name" value="leishmanolysin-like peptidase isoform X2"/>
    <property type="match status" value="1"/>
</dbReference>
<dbReference type="PRINTS" id="PR00782">
    <property type="entry name" value="LSHMANOLYSIN"/>
</dbReference>
<evidence type="ECO:0000256" key="7">
    <source>
        <dbReference type="ARBA" id="ARBA00022729"/>
    </source>
</evidence>
<organism evidence="19 20">
    <name type="scientific">Novymonas esmeraldas</name>
    <dbReference type="NCBI Taxonomy" id="1808958"/>
    <lineage>
        <taxon>Eukaryota</taxon>
        <taxon>Discoba</taxon>
        <taxon>Euglenozoa</taxon>
        <taxon>Kinetoplastea</taxon>
        <taxon>Metakinetoplastina</taxon>
        <taxon>Trypanosomatida</taxon>
        <taxon>Trypanosomatidae</taxon>
        <taxon>Novymonas</taxon>
    </lineage>
</organism>
<keyword evidence="15" id="KW-0325">Glycoprotein</keyword>
<comment type="function">
    <text evidence="2">Has an integral role during the infection of macrophages in the mammalian host.</text>
</comment>
<accession>A0AAW0F0J4</accession>
<evidence type="ECO:0000256" key="13">
    <source>
        <dbReference type="ARBA" id="ARBA00023145"/>
    </source>
</evidence>
<evidence type="ECO:0000256" key="8">
    <source>
        <dbReference type="ARBA" id="ARBA00022801"/>
    </source>
</evidence>
<comment type="subcellular location">
    <subcellularLocation>
        <location evidence="3">Membrane</location>
    </subcellularLocation>
</comment>
<dbReference type="EMBL" id="JAECZO010000258">
    <property type="protein sequence ID" value="KAK7199251.1"/>
    <property type="molecule type" value="Genomic_DNA"/>
</dbReference>
<dbReference type="FunFam" id="3.10.170.20:FF:000005">
    <property type="entry name" value="MSP-A1 surface protease homolog"/>
    <property type="match status" value="1"/>
</dbReference>
<dbReference type="SUPFAM" id="SSF55486">
    <property type="entry name" value="Metalloproteases ('zincins'), catalytic domain"/>
    <property type="match status" value="1"/>
</dbReference>
<comment type="similarity">
    <text evidence="4 18">Belongs to the peptidase M8 family.</text>
</comment>
<feature type="signal peptide" evidence="18">
    <location>
        <begin position="1"/>
        <end position="31"/>
    </location>
</feature>
<dbReference type="GO" id="GO:0004222">
    <property type="term" value="F:metalloendopeptidase activity"/>
    <property type="evidence" value="ECO:0007669"/>
    <property type="project" value="UniProtKB-UniRule"/>
</dbReference>
<gene>
    <name evidence="19" type="ORF">NESM_000895800</name>
</gene>
<dbReference type="EC" id="3.4.24.-" evidence="18"/>
<dbReference type="Gene3D" id="2.10.55.10">
    <property type="entry name" value="Leishmanolysin domain 3"/>
    <property type="match status" value="1"/>
</dbReference>
<evidence type="ECO:0000256" key="2">
    <source>
        <dbReference type="ARBA" id="ARBA00003364"/>
    </source>
</evidence>
<evidence type="ECO:0000256" key="9">
    <source>
        <dbReference type="ARBA" id="ARBA00022833"/>
    </source>
</evidence>
<dbReference type="GO" id="GO:0046872">
    <property type="term" value="F:metal ion binding"/>
    <property type="evidence" value="ECO:0007669"/>
    <property type="project" value="UniProtKB-KW"/>
</dbReference>
<dbReference type="PANTHER" id="PTHR10942">
    <property type="entry name" value="LEISHMANOLYSIN-LIKE PEPTIDASE"/>
    <property type="match status" value="1"/>
</dbReference>
<dbReference type="PANTHER" id="PTHR10942:SF0">
    <property type="entry name" value="LEISHMANOLYSIN-LIKE PEPTIDASE"/>
    <property type="match status" value="1"/>
</dbReference>
<comment type="cofactor">
    <cofactor evidence="17 18">
        <name>Zn(2+)</name>
        <dbReference type="ChEBI" id="CHEBI:29105"/>
    </cofactor>
    <text evidence="17 18">Binds 1 zinc ion per subunit.</text>
</comment>
<dbReference type="Gene3D" id="3.90.132.10">
    <property type="entry name" value="Leishmanolysin , domain 2"/>
    <property type="match status" value="1"/>
</dbReference>
<comment type="caution">
    <text evidence="19">The sequence shown here is derived from an EMBL/GenBank/DDBJ whole genome shotgun (WGS) entry which is preliminary data.</text>
</comment>
<evidence type="ECO:0000256" key="3">
    <source>
        <dbReference type="ARBA" id="ARBA00004370"/>
    </source>
</evidence>
<evidence type="ECO:0000256" key="16">
    <source>
        <dbReference type="PIRSR" id="PIRSR601577-1"/>
    </source>
</evidence>
<dbReference type="Proteomes" id="UP001430356">
    <property type="component" value="Unassembled WGS sequence"/>
</dbReference>
<keyword evidence="13" id="KW-0865">Zymogen</keyword>
<keyword evidence="5 18" id="KW-0645">Protease</keyword>
<evidence type="ECO:0000256" key="12">
    <source>
        <dbReference type="ARBA" id="ARBA00023136"/>
    </source>
</evidence>
<dbReference type="Gene3D" id="3.10.170.20">
    <property type="match status" value="1"/>
</dbReference>
<comment type="catalytic activity">
    <reaction evidence="1">
        <text>Preference for hydrophobic residues at P1 and P1' and basic residues at P2' and P3'. A model nonapeptide is cleaved at -Ala-Tyr-|-Leu-Lys-Lys-.</text>
        <dbReference type="EC" id="3.4.24.36"/>
    </reaction>
</comment>
<keyword evidence="14" id="KW-1015">Disulfide bond</keyword>
<dbReference type="GO" id="GO:0005737">
    <property type="term" value="C:cytoplasm"/>
    <property type="evidence" value="ECO:0007669"/>
    <property type="project" value="TreeGrafter"/>
</dbReference>
<proteinExistence type="inferred from homology"/>
<evidence type="ECO:0000256" key="15">
    <source>
        <dbReference type="ARBA" id="ARBA00023180"/>
    </source>
</evidence>
<evidence type="ECO:0000256" key="4">
    <source>
        <dbReference type="ARBA" id="ARBA00005860"/>
    </source>
</evidence>
<keyword evidence="12" id="KW-0472">Membrane</keyword>
<evidence type="ECO:0000256" key="5">
    <source>
        <dbReference type="ARBA" id="ARBA00022670"/>
    </source>
</evidence>
<keyword evidence="9 17" id="KW-0862">Zinc</keyword>
<feature type="chain" id="PRO_5043102970" description="Leishmanolysin-like peptidase" evidence="18">
    <location>
        <begin position="32"/>
        <end position="566"/>
    </location>
</feature>
<keyword evidence="6 17" id="KW-0479">Metal-binding</keyword>
<dbReference type="InterPro" id="IPR001577">
    <property type="entry name" value="Peptidase_M8"/>
</dbReference>
<dbReference type="Pfam" id="PF01457">
    <property type="entry name" value="Peptidase_M8"/>
    <property type="match status" value="1"/>
</dbReference>
<evidence type="ECO:0000256" key="18">
    <source>
        <dbReference type="RuleBase" id="RU366077"/>
    </source>
</evidence>
<keyword evidence="11 17" id="KW-0482">Metalloprotease</keyword>
<evidence type="ECO:0000256" key="11">
    <source>
        <dbReference type="ARBA" id="ARBA00023049"/>
    </source>
</evidence>
<dbReference type="GO" id="GO:0007155">
    <property type="term" value="P:cell adhesion"/>
    <property type="evidence" value="ECO:0007669"/>
    <property type="project" value="UniProtKB-KW"/>
</dbReference>
<feature type="binding site" evidence="17">
    <location>
        <position position="298"/>
    </location>
    <ligand>
        <name>Zn(2+)</name>
        <dbReference type="ChEBI" id="CHEBI:29105"/>
        <note>catalytic</note>
    </ligand>
</feature>
<dbReference type="AlphaFoldDB" id="A0AAW0F0J4"/>
<evidence type="ECO:0000256" key="10">
    <source>
        <dbReference type="ARBA" id="ARBA00022889"/>
    </source>
</evidence>